<dbReference type="OrthoDB" id="2453533at2"/>
<name>A0A1M5JZC3_9ACTN</name>
<feature type="domain" description="VOC" evidence="1">
    <location>
        <begin position="2"/>
        <end position="111"/>
    </location>
</feature>
<accession>A0A1M5JZC3</accession>
<dbReference type="CDD" id="cd06587">
    <property type="entry name" value="VOC"/>
    <property type="match status" value="1"/>
</dbReference>
<evidence type="ECO:0000313" key="3">
    <source>
        <dbReference type="Proteomes" id="UP000184471"/>
    </source>
</evidence>
<organism evidence="2 3">
    <name type="scientific">Geodermatophilus nigrescens</name>
    <dbReference type="NCBI Taxonomy" id="1070870"/>
    <lineage>
        <taxon>Bacteria</taxon>
        <taxon>Bacillati</taxon>
        <taxon>Actinomycetota</taxon>
        <taxon>Actinomycetes</taxon>
        <taxon>Geodermatophilales</taxon>
        <taxon>Geodermatophilaceae</taxon>
        <taxon>Geodermatophilus</taxon>
    </lineage>
</organism>
<proteinExistence type="predicted"/>
<dbReference type="STRING" id="1070870.SAMN05444351_2706"/>
<sequence length="111" mass="11732">MTVTSVLAQATVSDLDRAERWYATLFGRAPDSRPMDGLIEWHLTADAGVQVWHDPERAGRSTTVLGVSDVDAAARDLTAAGVAHVGPEPGGGSRVVRLDDPDGNRVVLIGD</sequence>
<dbReference type="InterPro" id="IPR029068">
    <property type="entry name" value="Glyas_Bleomycin-R_OHBP_Dase"/>
</dbReference>
<dbReference type="SUPFAM" id="SSF54593">
    <property type="entry name" value="Glyoxalase/Bleomycin resistance protein/Dihydroxybiphenyl dioxygenase"/>
    <property type="match status" value="1"/>
</dbReference>
<dbReference type="InterPro" id="IPR004360">
    <property type="entry name" value="Glyas_Fos-R_dOase_dom"/>
</dbReference>
<reference evidence="2 3" key="1">
    <citation type="submission" date="2016-11" db="EMBL/GenBank/DDBJ databases">
        <authorList>
            <person name="Jaros S."/>
            <person name="Januszkiewicz K."/>
            <person name="Wedrychowicz H."/>
        </authorList>
    </citation>
    <scope>NUCLEOTIDE SEQUENCE [LARGE SCALE GENOMIC DNA]</scope>
    <source>
        <strain evidence="2 3">DSM 45408</strain>
    </source>
</reference>
<dbReference type="Gene3D" id="3.10.180.10">
    <property type="entry name" value="2,3-Dihydroxybiphenyl 1,2-Dioxygenase, domain 1"/>
    <property type="match status" value="1"/>
</dbReference>
<protein>
    <recommendedName>
        <fullName evidence="1">VOC domain-containing protein</fullName>
    </recommendedName>
</protein>
<evidence type="ECO:0000259" key="1">
    <source>
        <dbReference type="PROSITE" id="PS51819"/>
    </source>
</evidence>
<dbReference type="AlphaFoldDB" id="A0A1M5JZC3"/>
<dbReference type="InterPro" id="IPR037523">
    <property type="entry name" value="VOC_core"/>
</dbReference>
<keyword evidence="3" id="KW-1185">Reference proteome</keyword>
<dbReference type="Pfam" id="PF00903">
    <property type="entry name" value="Glyoxalase"/>
    <property type="match status" value="1"/>
</dbReference>
<dbReference type="RefSeq" id="WP_073420561.1">
    <property type="nucleotide sequence ID" value="NZ_FQVX01000002.1"/>
</dbReference>
<dbReference type="EMBL" id="FQVX01000002">
    <property type="protein sequence ID" value="SHG45932.1"/>
    <property type="molecule type" value="Genomic_DNA"/>
</dbReference>
<dbReference type="PROSITE" id="PS51819">
    <property type="entry name" value="VOC"/>
    <property type="match status" value="1"/>
</dbReference>
<gene>
    <name evidence="2" type="ORF">SAMN05444351_2706</name>
</gene>
<dbReference type="Proteomes" id="UP000184471">
    <property type="component" value="Unassembled WGS sequence"/>
</dbReference>
<evidence type="ECO:0000313" key="2">
    <source>
        <dbReference type="EMBL" id="SHG45932.1"/>
    </source>
</evidence>